<dbReference type="SMART" id="SM00404">
    <property type="entry name" value="PTPc_motif"/>
    <property type="match status" value="1"/>
</dbReference>
<feature type="domain" description="Tyrosine specific protein phosphatases" evidence="16">
    <location>
        <begin position="1449"/>
        <end position="1522"/>
    </location>
</feature>
<dbReference type="CDD" id="cd00063">
    <property type="entry name" value="FN3"/>
    <property type="match status" value="8"/>
</dbReference>
<dbReference type="GO" id="GO:0004725">
    <property type="term" value="F:protein tyrosine phosphatase activity"/>
    <property type="evidence" value="ECO:0007669"/>
    <property type="project" value="UniProtKB-EC"/>
</dbReference>
<name>A0A9Q1HZC8_CONCO</name>
<evidence type="ECO:0000256" key="10">
    <source>
        <dbReference type="ARBA" id="ARBA00023180"/>
    </source>
</evidence>
<evidence type="ECO:0000256" key="3">
    <source>
        <dbReference type="ARBA" id="ARBA00022692"/>
    </source>
</evidence>
<dbReference type="SUPFAM" id="SSF52799">
    <property type="entry name" value="(Phosphotyrosine protein) phosphatases II"/>
    <property type="match status" value="1"/>
</dbReference>
<keyword evidence="4 14" id="KW-0732">Signal</keyword>
<accession>A0A9Q1HZC8</accession>
<dbReference type="Pfam" id="PF18861">
    <property type="entry name" value="PTP_tm"/>
    <property type="match status" value="1"/>
</dbReference>
<dbReference type="InterPro" id="IPR050713">
    <property type="entry name" value="RTP_Phos/Ushers"/>
</dbReference>
<dbReference type="PROSITE" id="PS50055">
    <property type="entry name" value="TYR_PHOSPHATASE_PTP"/>
    <property type="match status" value="1"/>
</dbReference>
<evidence type="ECO:0000256" key="1">
    <source>
        <dbReference type="ARBA" id="ARBA00004479"/>
    </source>
</evidence>
<dbReference type="FunFam" id="3.90.190.10:FF:000009">
    <property type="entry name" value="Receptor-type tyrosine-protein phosphatase beta"/>
    <property type="match status" value="1"/>
</dbReference>
<reference evidence="18" key="1">
    <citation type="journal article" date="2023" name="Science">
        <title>Genome structures resolve the early diversification of teleost fishes.</title>
        <authorList>
            <person name="Parey E."/>
            <person name="Louis A."/>
            <person name="Montfort J."/>
            <person name="Bouchez O."/>
            <person name="Roques C."/>
            <person name="Iampietro C."/>
            <person name="Lluch J."/>
            <person name="Castinel A."/>
            <person name="Donnadieu C."/>
            <person name="Desvignes T."/>
            <person name="Floi Bucao C."/>
            <person name="Jouanno E."/>
            <person name="Wen M."/>
            <person name="Mejri S."/>
            <person name="Dirks R."/>
            <person name="Jansen H."/>
            <person name="Henkel C."/>
            <person name="Chen W.J."/>
            <person name="Zahm M."/>
            <person name="Cabau C."/>
            <person name="Klopp C."/>
            <person name="Thompson A.W."/>
            <person name="Robinson-Rechavi M."/>
            <person name="Braasch I."/>
            <person name="Lecointre G."/>
            <person name="Bobe J."/>
            <person name="Postlethwait J.H."/>
            <person name="Berthelot C."/>
            <person name="Roest Crollius H."/>
            <person name="Guiguen Y."/>
        </authorList>
    </citation>
    <scope>NUCLEOTIDE SEQUENCE</scope>
    <source>
        <strain evidence="18">Concon-B</strain>
    </source>
</reference>
<dbReference type="PROSITE" id="PS50056">
    <property type="entry name" value="TYR_PHOSPHATASE_2"/>
    <property type="match status" value="1"/>
</dbReference>
<evidence type="ECO:0000256" key="7">
    <source>
        <dbReference type="ARBA" id="ARBA00022912"/>
    </source>
</evidence>
<dbReference type="SMART" id="SM00060">
    <property type="entry name" value="FN3"/>
    <property type="match status" value="11"/>
</dbReference>
<dbReference type="InterPro" id="IPR016130">
    <property type="entry name" value="Tyr_Pase_AS"/>
</dbReference>
<proteinExistence type="inferred from homology"/>
<evidence type="ECO:0000259" key="15">
    <source>
        <dbReference type="PROSITE" id="PS50055"/>
    </source>
</evidence>
<dbReference type="InterPro" id="IPR000387">
    <property type="entry name" value="Tyr_Pase_dom"/>
</dbReference>
<keyword evidence="8 13" id="KW-1133">Transmembrane helix</keyword>
<dbReference type="EMBL" id="JAFJMO010000007">
    <property type="protein sequence ID" value="KAJ8271455.1"/>
    <property type="molecule type" value="Genomic_DNA"/>
</dbReference>
<dbReference type="InterPro" id="IPR041201">
    <property type="entry name" value="PTPRJ_TM"/>
</dbReference>
<comment type="caution">
    <text evidence="18">The sequence shown here is derived from an EMBL/GenBank/DDBJ whole genome shotgun (WGS) entry which is preliminary data.</text>
</comment>
<dbReference type="InterPro" id="IPR003595">
    <property type="entry name" value="Tyr_Pase_cat"/>
</dbReference>
<evidence type="ECO:0000256" key="13">
    <source>
        <dbReference type="SAM" id="Phobius"/>
    </source>
</evidence>
<organism evidence="18 19">
    <name type="scientific">Conger conger</name>
    <name type="common">Conger eel</name>
    <name type="synonym">Muraena conger</name>
    <dbReference type="NCBI Taxonomy" id="82655"/>
    <lineage>
        <taxon>Eukaryota</taxon>
        <taxon>Metazoa</taxon>
        <taxon>Chordata</taxon>
        <taxon>Craniata</taxon>
        <taxon>Vertebrata</taxon>
        <taxon>Euteleostomi</taxon>
        <taxon>Actinopterygii</taxon>
        <taxon>Neopterygii</taxon>
        <taxon>Teleostei</taxon>
        <taxon>Anguilliformes</taxon>
        <taxon>Congridae</taxon>
        <taxon>Conger</taxon>
    </lineage>
</organism>
<evidence type="ECO:0000256" key="8">
    <source>
        <dbReference type="ARBA" id="ARBA00022989"/>
    </source>
</evidence>
<dbReference type="PROSITE" id="PS00383">
    <property type="entry name" value="TYR_PHOSPHATASE_1"/>
    <property type="match status" value="1"/>
</dbReference>
<dbReference type="PRINTS" id="PR00700">
    <property type="entry name" value="PRTYPHPHTASE"/>
</dbReference>
<feature type="domain" description="Fibronectin type-III" evidence="17">
    <location>
        <begin position="796"/>
        <end position="883"/>
    </location>
</feature>
<feature type="domain" description="Fibronectin type-III" evidence="17">
    <location>
        <begin position="187"/>
        <end position="273"/>
    </location>
</feature>
<evidence type="ECO:0000256" key="4">
    <source>
        <dbReference type="ARBA" id="ARBA00022729"/>
    </source>
</evidence>
<comment type="catalytic activity">
    <reaction evidence="12">
        <text>O-phospho-L-tyrosyl-[protein] + H2O = L-tyrosyl-[protein] + phosphate</text>
        <dbReference type="Rhea" id="RHEA:10684"/>
        <dbReference type="Rhea" id="RHEA-COMP:10136"/>
        <dbReference type="Rhea" id="RHEA-COMP:20101"/>
        <dbReference type="ChEBI" id="CHEBI:15377"/>
        <dbReference type="ChEBI" id="CHEBI:43474"/>
        <dbReference type="ChEBI" id="CHEBI:46858"/>
        <dbReference type="ChEBI" id="CHEBI:61978"/>
        <dbReference type="EC" id="3.1.3.48"/>
    </reaction>
</comment>
<evidence type="ECO:0000259" key="17">
    <source>
        <dbReference type="PROSITE" id="PS50853"/>
    </source>
</evidence>
<feature type="domain" description="Fibronectin type-III" evidence="17">
    <location>
        <begin position="361"/>
        <end position="447"/>
    </location>
</feature>
<dbReference type="GO" id="GO:0016020">
    <property type="term" value="C:membrane"/>
    <property type="evidence" value="ECO:0007669"/>
    <property type="project" value="UniProtKB-SubCell"/>
</dbReference>
<comment type="subcellular location">
    <subcellularLocation>
        <location evidence="1">Membrane</location>
        <topology evidence="1">Single-pass type I membrane protein</topology>
    </subcellularLocation>
</comment>
<keyword evidence="9 13" id="KW-0472">Membrane</keyword>
<evidence type="ECO:0000256" key="14">
    <source>
        <dbReference type="SAM" id="SignalP"/>
    </source>
</evidence>
<dbReference type="GO" id="GO:0032502">
    <property type="term" value="P:developmental process"/>
    <property type="evidence" value="ECO:0007669"/>
    <property type="project" value="UniProtKB-ARBA"/>
</dbReference>
<keyword evidence="6" id="KW-0378">Hydrolase</keyword>
<dbReference type="Pfam" id="PF00102">
    <property type="entry name" value="Y_phosphatase"/>
    <property type="match status" value="1"/>
</dbReference>
<comment type="similarity">
    <text evidence="11">Belongs to the protein-tyrosine phosphatase family. Receptor class 3 subfamily.</text>
</comment>
<dbReference type="OrthoDB" id="8609993at2759"/>
<keyword evidence="19" id="KW-1185">Reference proteome</keyword>
<evidence type="ECO:0000259" key="16">
    <source>
        <dbReference type="PROSITE" id="PS50056"/>
    </source>
</evidence>
<gene>
    <name evidence="18" type="ORF">COCON_G00103140</name>
</gene>
<dbReference type="Proteomes" id="UP001152803">
    <property type="component" value="Unassembled WGS sequence"/>
</dbReference>
<protein>
    <recommendedName>
        <fullName evidence="2">protein-tyrosine-phosphatase</fullName>
        <ecNumber evidence="2">3.1.3.48</ecNumber>
    </recommendedName>
</protein>
<dbReference type="SUPFAM" id="SSF49265">
    <property type="entry name" value="Fibronectin type III"/>
    <property type="match status" value="7"/>
</dbReference>
<dbReference type="PROSITE" id="PS50853">
    <property type="entry name" value="FN3"/>
    <property type="match status" value="7"/>
</dbReference>
<evidence type="ECO:0000256" key="5">
    <source>
        <dbReference type="ARBA" id="ARBA00022737"/>
    </source>
</evidence>
<dbReference type="InterPro" id="IPR013783">
    <property type="entry name" value="Ig-like_fold"/>
</dbReference>
<keyword evidence="5" id="KW-0677">Repeat</keyword>
<evidence type="ECO:0000256" key="9">
    <source>
        <dbReference type="ARBA" id="ARBA00023136"/>
    </source>
</evidence>
<keyword evidence="3 13" id="KW-0812">Transmembrane</keyword>
<dbReference type="Gene3D" id="3.90.190.10">
    <property type="entry name" value="Protein tyrosine phosphatase superfamily"/>
    <property type="match status" value="1"/>
</dbReference>
<dbReference type="PANTHER" id="PTHR46957">
    <property type="entry name" value="CYTOKINE RECEPTOR"/>
    <property type="match status" value="1"/>
</dbReference>
<evidence type="ECO:0000256" key="12">
    <source>
        <dbReference type="ARBA" id="ARBA00051722"/>
    </source>
</evidence>
<keyword evidence="7" id="KW-0904">Protein phosphatase</keyword>
<evidence type="ECO:0000256" key="6">
    <source>
        <dbReference type="ARBA" id="ARBA00022801"/>
    </source>
</evidence>
<feature type="domain" description="Fibronectin type-III" evidence="17">
    <location>
        <begin position="100"/>
        <end position="186"/>
    </location>
</feature>
<feature type="domain" description="Fibronectin type-III" evidence="17">
    <location>
        <begin position="274"/>
        <end position="360"/>
    </location>
</feature>
<evidence type="ECO:0000256" key="2">
    <source>
        <dbReference type="ARBA" id="ARBA00013064"/>
    </source>
</evidence>
<feature type="signal peptide" evidence="14">
    <location>
        <begin position="1"/>
        <end position="30"/>
    </location>
</feature>
<dbReference type="CDD" id="cd14615">
    <property type="entry name" value="R-PTPc-J"/>
    <property type="match status" value="1"/>
</dbReference>
<dbReference type="InterPro" id="IPR000242">
    <property type="entry name" value="PTP_cat"/>
</dbReference>
<sequence length="1568" mass="172888">MRRPQSPERVYLKTLLVMLVFLKVSEEVLGCPKCEFKGVSSTSNIAIKGKSNCTVGDNYQSTPEDNDLLVSNLNPGTSYNLTVNCLTECCNLQVTTRPDVIRNLSVTEITTSSVSLSWTEPQGKSSVYRVEWNDSSVAMNETTSQTSMNITGLTAGVQYVFSVYAVAEDNQTTGDSVSQTQYTRPDVIRNLSVTEITTSSVSLNWTEPQGKSSVYRVEWNDSSVAMNETTSQTSMNITGLTAGVQYMFRVFAVAGDNQTAGNSVNKTQYTRPDVIRNLSVTEITTSSVSLSWTEPQGKSSVYRVEWNDSSVAMNETTSQTSMNITGLTAGAQYVFRVFAVAGDNQTAGDFVSTTQYTKPDVIRNLSVTEITTSSVYLSWTEPQGKSSVYRVEWNDSSVAMNETTSQTSMNITGLTAGVQYVFRVFAVAGDNQTAGDSVSKTQYTKPKMASNVKAVGSTTNMTVTWSSSSGDNSSYKVKIFNSSSVLIDKRTVWSIQPVVFSNLRPGHLYIVKVIIHSGPFSASSNIRNATYPNPPEAIRVEEQTTISINISWGRPLDMDPGQYNFTVFRSDHQPMTLADNWALVENLTSGTQYNISVATVGQLGYQSVPVQISATTRPFPVTGLNAVTQNTSTVYLSWNKPQGYQHYYTYRVETIQCTSAPKNQSEHSESTYVTDLRSGSNCSFTVYSQVGNKIEGEAVSISQYTKPEKLTPSVSSHTNDSITVTWDSPSGTVEMYVVNLTSSDGENSAKELSSSNQSYEFPGLMAGKIYTVKLKTVSGPFTEESEPVLNATYPNQPGPIKLKKKTTDSIAVEWGEAPGMVKGSFNYRVFYQPSANLTITQNNTIILTGLHPGTAYNISVTSLGPLSLFSLPVHNQEVTRPKKVSNLEVNSTSVDEVTLQWKASRYRYRVETANISYETSLNHYQVRNLTPGTNYTFSVRTLAFDGTEGGPRYVNVCTDAAPVTDLSCSGPNLTQAMLMLSWTKPRGANEGFQVNSNSVGQCQDSCSHNLTGLLYNKAYTVKIWTWGCGKNSAITEISCKTGITVPPVPDTADVSIGGKEYNRFTLQLKPNLFNDSNGPIKSYGVLVTSQLKSLSGENKSSLQNYLTKTYEDWTVEHTTTYLAVIKDMGSRNRYGDDGHVVVVGDGTKSHSYNNGPLSALGTYSFAVVTFTKLELNNGIVSVGKSFFSISEFSHEEIFLPVNPVVVGGAAGGTLAVLLILIIATVIAAIWLKRLSKKQSSEVPLYSIRAKVSSPVKVENYEAYFRQHQADSNCGFAEQFENLKTVGVAQAKSSAILLENKGKNRYNNVLPYDSSRVKLSAGGSAYDDYINANYMPGYNLRKEFIAAQGPLPSTVNDFWRMIWEKNVHTLVMLTRCNEQGRVKCEKYWPSGTGHYNNITVTTTSEIPLEDWTIRDFSVKNVKTAETRTVSHFHFTAWPDHGVPETTELLINFRHLVREHMDQYSRHFPTVVHCSAGVGRTGTFIAIDRLIFQIERDSVVDVYGVVHDLRMHRPLMVQTEDQLVFLNQCALDIIRSRTGTNVDLIYQNTAALSIYENFEPMKNSQNGCNT</sequence>
<evidence type="ECO:0000313" key="18">
    <source>
        <dbReference type="EMBL" id="KAJ8271455.1"/>
    </source>
</evidence>
<dbReference type="GO" id="GO:0043235">
    <property type="term" value="C:receptor complex"/>
    <property type="evidence" value="ECO:0007669"/>
    <property type="project" value="TreeGrafter"/>
</dbReference>
<feature type="chain" id="PRO_5040168184" description="protein-tyrosine-phosphatase" evidence="14">
    <location>
        <begin position="31"/>
        <end position="1568"/>
    </location>
</feature>
<dbReference type="Gene3D" id="2.60.40.10">
    <property type="entry name" value="Immunoglobulins"/>
    <property type="match status" value="9"/>
</dbReference>
<feature type="transmembrane region" description="Helical" evidence="13">
    <location>
        <begin position="1204"/>
        <end position="1231"/>
    </location>
</feature>
<dbReference type="SMART" id="SM00194">
    <property type="entry name" value="PTPc"/>
    <property type="match status" value="1"/>
</dbReference>
<dbReference type="EC" id="3.1.3.48" evidence="2"/>
<dbReference type="InterPro" id="IPR003961">
    <property type="entry name" value="FN3_dom"/>
</dbReference>
<dbReference type="InterPro" id="IPR036116">
    <property type="entry name" value="FN3_sf"/>
</dbReference>
<dbReference type="Pfam" id="PF00041">
    <property type="entry name" value="fn3"/>
    <property type="match status" value="9"/>
</dbReference>
<feature type="domain" description="Fibronectin type-III" evidence="17">
    <location>
        <begin position="706"/>
        <end position="795"/>
    </location>
</feature>
<dbReference type="PANTHER" id="PTHR46957:SF5">
    <property type="entry name" value="PROTEIN-TYROSINE-PHOSPHATASE"/>
    <property type="match status" value="1"/>
</dbReference>
<feature type="domain" description="Fibronectin type-III" evidence="17">
    <location>
        <begin position="534"/>
        <end position="622"/>
    </location>
</feature>
<keyword evidence="10" id="KW-0325">Glycoprotein</keyword>
<feature type="domain" description="Tyrosine-protein phosphatase" evidence="15">
    <location>
        <begin position="1275"/>
        <end position="1531"/>
    </location>
</feature>
<evidence type="ECO:0000256" key="11">
    <source>
        <dbReference type="ARBA" id="ARBA00025789"/>
    </source>
</evidence>
<dbReference type="InterPro" id="IPR029021">
    <property type="entry name" value="Prot-tyrosine_phosphatase-like"/>
</dbReference>
<evidence type="ECO:0000313" key="19">
    <source>
        <dbReference type="Proteomes" id="UP001152803"/>
    </source>
</evidence>